<accession>A0A1G4J8J2</accession>
<dbReference type="OrthoDB" id="2414723at2759"/>
<sequence length="429" mass="48842">MSLKLTSTGRLPPEQMFTLQVGSKLFQVSGYSLNSDSPNLFTHFFSANESSTLFIDRSPQVFKLIVHHLQGYTVEIQDGAQFTTCFLDAIYFQLPRLQDLLKHSEYYFVCVGGTHFKLPKTLVSQVGNSLNYFEMACKSLFDDVQAIYHTMNLVRPPPQSPPYVNRSPNYFANLVTLLQGGILELTPERRQSLIQECRYYRFLRLEQQLVACQLRWNPVLQTQEIVMAMNDIRPKFVSLSQSPSPVEPVPKKPRLSSDSCWTSVQYRRPFVDADAPFARELIFQVMNSEATLYFIKNSKTIHVALSGPSLNMFRSIFNKLLSQNGIDLNNYLKQGSLLVLPACLSLCSLQVNSVPCRNVGALVEDFQLVDQVLDFNNPNHINQLVPGLKLNLMKSLWKLGMRDEKLLMIAIKAEAISGLKEYNKTLEYV</sequence>
<dbReference type="Proteomes" id="UP000189911">
    <property type="component" value="Chromosome C"/>
</dbReference>
<dbReference type="SUPFAM" id="SSF54695">
    <property type="entry name" value="POZ domain"/>
    <property type="match status" value="2"/>
</dbReference>
<dbReference type="PANTHER" id="PTHR31758">
    <property type="entry name" value="BTB/POZ DOMAIN-CONTAINING PROTEIN YLR108C"/>
    <property type="match status" value="1"/>
</dbReference>
<gene>
    <name evidence="1" type="ORF">LANO_0C07272G</name>
</gene>
<protein>
    <submittedName>
        <fullName evidence="1">LANO_0C07272g1_1</fullName>
    </submittedName>
</protein>
<dbReference type="AlphaFoldDB" id="A0A1G4J8J2"/>
<dbReference type="EMBL" id="LT598446">
    <property type="protein sequence ID" value="SCU86251.1"/>
    <property type="molecule type" value="Genomic_DNA"/>
</dbReference>
<reference evidence="2" key="1">
    <citation type="submission" date="2016-03" db="EMBL/GenBank/DDBJ databases">
        <authorList>
            <person name="Devillers Hugo."/>
        </authorList>
    </citation>
    <scope>NUCLEOTIDE SEQUENCE [LARGE SCALE GENOMIC DNA]</scope>
</reference>
<evidence type="ECO:0000313" key="2">
    <source>
        <dbReference type="Proteomes" id="UP000189911"/>
    </source>
</evidence>
<dbReference type="InterPro" id="IPR011333">
    <property type="entry name" value="SKP1/BTB/POZ_sf"/>
</dbReference>
<dbReference type="Gene3D" id="3.30.710.10">
    <property type="entry name" value="Potassium Channel Kv1.1, Chain A"/>
    <property type="match status" value="2"/>
</dbReference>
<organism evidence="1 2">
    <name type="scientific">Lachancea nothofagi CBS 11611</name>
    <dbReference type="NCBI Taxonomy" id="1266666"/>
    <lineage>
        <taxon>Eukaryota</taxon>
        <taxon>Fungi</taxon>
        <taxon>Dikarya</taxon>
        <taxon>Ascomycota</taxon>
        <taxon>Saccharomycotina</taxon>
        <taxon>Saccharomycetes</taxon>
        <taxon>Saccharomycetales</taxon>
        <taxon>Saccharomycetaceae</taxon>
        <taxon>Lachancea</taxon>
    </lineage>
</organism>
<dbReference type="PANTHER" id="PTHR31758:SF2">
    <property type="entry name" value="BTB_POZ DOMAIN-CONTAINING PROTEIN YLR108C"/>
    <property type="match status" value="1"/>
</dbReference>
<evidence type="ECO:0000313" key="1">
    <source>
        <dbReference type="EMBL" id="SCU86251.1"/>
    </source>
</evidence>
<proteinExistence type="predicted"/>
<keyword evidence="2" id="KW-1185">Reference proteome</keyword>
<name>A0A1G4J8J2_9SACH</name>